<dbReference type="PANTHER" id="PTHR33473">
    <property type="entry name" value="ATP-DEPENDENT CLP PROTEASE ADAPTER PROTEIN CLPS1, CHLOROPLASTIC"/>
    <property type="match status" value="1"/>
</dbReference>
<dbReference type="Proteomes" id="UP001530377">
    <property type="component" value="Unassembled WGS sequence"/>
</dbReference>
<dbReference type="InterPro" id="IPR014719">
    <property type="entry name" value="Ribosomal_bL12_C/ClpS-like"/>
</dbReference>
<organism evidence="2 4">
    <name type="scientific">Cyclostephanos tholiformis</name>
    <dbReference type="NCBI Taxonomy" id="382380"/>
    <lineage>
        <taxon>Eukaryota</taxon>
        <taxon>Sar</taxon>
        <taxon>Stramenopiles</taxon>
        <taxon>Ochrophyta</taxon>
        <taxon>Bacillariophyta</taxon>
        <taxon>Coscinodiscophyceae</taxon>
        <taxon>Thalassiosirophycidae</taxon>
        <taxon>Stephanodiscales</taxon>
        <taxon>Stephanodiscaceae</taxon>
        <taxon>Cyclostephanos</taxon>
    </lineage>
</organism>
<evidence type="ECO:0000313" key="4">
    <source>
        <dbReference type="Proteomes" id="UP001530377"/>
    </source>
</evidence>
<feature type="domain" description="Adaptor protein ClpS core" evidence="1">
    <location>
        <begin position="39"/>
        <end position="108"/>
    </location>
</feature>
<keyword evidence="4" id="KW-1185">Reference proteome</keyword>
<evidence type="ECO:0000259" key="1">
    <source>
        <dbReference type="Pfam" id="PF02617"/>
    </source>
</evidence>
<protein>
    <recommendedName>
        <fullName evidence="1">Adaptor protein ClpS core domain-containing protein</fullName>
    </recommendedName>
</protein>
<dbReference type="InterPro" id="IPR003769">
    <property type="entry name" value="ClpS_core"/>
</dbReference>
<dbReference type="SUPFAM" id="SSF54736">
    <property type="entry name" value="ClpS-like"/>
    <property type="match status" value="1"/>
</dbReference>
<name>A0ABD3R638_9STRA</name>
<dbReference type="EMBL" id="JALLPB020000330">
    <property type="protein sequence ID" value="KAL3810430.1"/>
    <property type="molecule type" value="Genomic_DNA"/>
</dbReference>
<proteinExistence type="predicted"/>
<gene>
    <name evidence="2" type="ORF">ACHAXA_002195</name>
    <name evidence="3" type="ORF">ACHAXA_005638</name>
</gene>
<accession>A0ABD3R638</accession>
<dbReference type="AlphaFoldDB" id="A0ABD3R638"/>
<sequence>MDLAVHFDRSPVVDREITVEEIRKSRYLTENKHNGASFDKWVLQLLNDSVNTRSYVCRCLVQIAKLSEEESYQKMVHAHEHGEAIIGEYCQEYAEFYEEALTNSGLVCEIFPASE</sequence>
<dbReference type="Pfam" id="PF02617">
    <property type="entry name" value="ClpS"/>
    <property type="match status" value="1"/>
</dbReference>
<reference evidence="2 4" key="1">
    <citation type="submission" date="2024-10" db="EMBL/GenBank/DDBJ databases">
        <title>Updated reference genomes for cyclostephanoid diatoms.</title>
        <authorList>
            <person name="Roberts W.R."/>
            <person name="Alverson A.J."/>
        </authorList>
    </citation>
    <scope>NUCLEOTIDE SEQUENCE [LARGE SCALE GENOMIC DNA]</scope>
    <source>
        <strain evidence="2 4">AJA228-03</strain>
    </source>
</reference>
<evidence type="ECO:0000313" key="3">
    <source>
        <dbReference type="EMBL" id="KAL3810430.1"/>
    </source>
</evidence>
<dbReference type="PANTHER" id="PTHR33473:SF17">
    <property type="entry name" value="ATP-DEPENDENT CLP PROTEASE ADAPTER PROTEIN CLPS1, CHLOROPLASTIC"/>
    <property type="match status" value="1"/>
</dbReference>
<evidence type="ECO:0000313" key="2">
    <source>
        <dbReference type="EMBL" id="KAL3808228.1"/>
    </source>
</evidence>
<dbReference type="InterPro" id="IPR022935">
    <property type="entry name" value="ClpS"/>
</dbReference>
<dbReference type="Gene3D" id="3.30.1390.10">
    <property type="match status" value="1"/>
</dbReference>
<dbReference type="EMBL" id="JALLPB020000529">
    <property type="protein sequence ID" value="KAL3808228.1"/>
    <property type="molecule type" value="Genomic_DNA"/>
</dbReference>
<comment type="caution">
    <text evidence="2">The sequence shown here is derived from an EMBL/GenBank/DDBJ whole genome shotgun (WGS) entry which is preliminary data.</text>
</comment>